<evidence type="ECO:0000313" key="7">
    <source>
        <dbReference type="Proteomes" id="UP000827889"/>
    </source>
</evidence>
<dbReference type="OrthoDB" id="525686at2759"/>
<dbReference type="AlphaFoldDB" id="A0A8B8MRS3"/>
<dbReference type="GO" id="GO:0010256">
    <property type="term" value="P:endomembrane system organization"/>
    <property type="evidence" value="ECO:0007669"/>
    <property type="project" value="TreeGrafter"/>
</dbReference>
<dbReference type="KEGG" id="rarg:115726583"/>
<reference evidence="8" key="2">
    <citation type="submission" date="2025-08" db="UniProtKB">
        <authorList>
            <consortium name="RefSeq"/>
        </authorList>
    </citation>
    <scope>IDENTIFICATION</scope>
    <source>
        <tissue evidence="8">Leaf</tissue>
    </source>
</reference>
<evidence type="ECO:0000256" key="5">
    <source>
        <dbReference type="ARBA" id="ARBA00023136"/>
    </source>
</evidence>
<gene>
    <name evidence="8" type="primary">LOC115726583</name>
</gene>
<feature type="transmembrane region" description="Helical" evidence="6">
    <location>
        <begin position="157"/>
        <end position="175"/>
    </location>
</feature>
<dbReference type="InterPro" id="IPR007770">
    <property type="entry name" value="DMP"/>
</dbReference>
<evidence type="ECO:0000256" key="4">
    <source>
        <dbReference type="ARBA" id="ARBA00022989"/>
    </source>
</evidence>
<dbReference type="Proteomes" id="UP000827889">
    <property type="component" value="Chromosome 1"/>
</dbReference>
<feature type="transmembrane region" description="Helical" evidence="6">
    <location>
        <begin position="121"/>
        <end position="137"/>
    </location>
</feature>
<evidence type="ECO:0000313" key="8">
    <source>
        <dbReference type="RefSeq" id="XP_030512364.1"/>
    </source>
</evidence>
<keyword evidence="5 6" id="KW-0472">Membrane</keyword>
<sequence length="201" mass="21905">MVFTSSPKPKSNASRLRAVRDAAVASLGNLIKLLPTGTAFAFQFLNPTRTNNGRCPTRNEYLSGLLIGTCAFSCAISSFTDSYTGSDGLTHYGIATPKGLWPSPASELVDLSKYKLRFQDFVHALLSTVVFAVVALLDPNTLECFYPLFEKEEKVLLKLLPPVIGAICSVVFVVFPSKRHGIGYPFSCEESNDRSASKEVE</sequence>
<keyword evidence="4 6" id="KW-1133">Transmembrane helix</keyword>
<evidence type="ECO:0000256" key="3">
    <source>
        <dbReference type="ARBA" id="ARBA00022692"/>
    </source>
</evidence>
<keyword evidence="7" id="KW-1185">Reference proteome</keyword>
<comment type="similarity">
    <text evidence="2">Belongs to the plant DMP1 protein family.</text>
</comment>
<dbReference type="GO" id="GO:0005737">
    <property type="term" value="C:cytoplasm"/>
    <property type="evidence" value="ECO:0007669"/>
    <property type="project" value="UniProtKB-ARBA"/>
</dbReference>
<evidence type="ECO:0000256" key="2">
    <source>
        <dbReference type="ARBA" id="ARBA00008707"/>
    </source>
</evidence>
<evidence type="ECO:0000256" key="6">
    <source>
        <dbReference type="SAM" id="Phobius"/>
    </source>
</evidence>
<protein>
    <submittedName>
        <fullName evidence="8">Protein DMP2-like</fullName>
    </submittedName>
</protein>
<evidence type="ECO:0000256" key="1">
    <source>
        <dbReference type="ARBA" id="ARBA00004141"/>
    </source>
</evidence>
<dbReference type="RefSeq" id="XP_030512364.1">
    <property type="nucleotide sequence ID" value="XM_030656504.2"/>
</dbReference>
<proteinExistence type="inferred from homology"/>
<dbReference type="Pfam" id="PF05078">
    <property type="entry name" value="DUF679"/>
    <property type="match status" value="1"/>
</dbReference>
<keyword evidence="3 6" id="KW-0812">Transmembrane</keyword>
<name>A0A8B8MRS3_9MYRT</name>
<dbReference type="GO" id="GO:0016020">
    <property type="term" value="C:membrane"/>
    <property type="evidence" value="ECO:0007669"/>
    <property type="project" value="UniProtKB-SubCell"/>
</dbReference>
<dbReference type="PANTHER" id="PTHR31621:SF66">
    <property type="entry name" value="PROTEIN DMP2"/>
    <property type="match status" value="1"/>
</dbReference>
<organism evidence="7 8">
    <name type="scientific">Rhodamnia argentea</name>
    <dbReference type="NCBI Taxonomy" id="178133"/>
    <lineage>
        <taxon>Eukaryota</taxon>
        <taxon>Viridiplantae</taxon>
        <taxon>Streptophyta</taxon>
        <taxon>Embryophyta</taxon>
        <taxon>Tracheophyta</taxon>
        <taxon>Spermatophyta</taxon>
        <taxon>Magnoliopsida</taxon>
        <taxon>eudicotyledons</taxon>
        <taxon>Gunneridae</taxon>
        <taxon>Pentapetalae</taxon>
        <taxon>rosids</taxon>
        <taxon>malvids</taxon>
        <taxon>Myrtales</taxon>
        <taxon>Myrtaceae</taxon>
        <taxon>Myrtoideae</taxon>
        <taxon>Myrteae</taxon>
        <taxon>Australasian group</taxon>
        <taxon>Rhodamnia</taxon>
    </lineage>
</organism>
<comment type="subcellular location">
    <subcellularLocation>
        <location evidence="1">Membrane</location>
        <topology evidence="1">Multi-pass membrane protein</topology>
    </subcellularLocation>
</comment>
<dbReference type="GeneID" id="115726583"/>
<reference evidence="7" key="1">
    <citation type="submission" date="2025-05" db="UniProtKB">
        <authorList>
            <consortium name="RefSeq"/>
        </authorList>
    </citation>
    <scope>NUCLEOTIDE SEQUENCE [LARGE SCALE GENOMIC DNA]</scope>
</reference>
<accession>A0A8B8MRS3</accession>
<dbReference type="PANTHER" id="PTHR31621">
    <property type="entry name" value="PROTEIN DMP3"/>
    <property type="match status" value="1"/>
</dbReference>